<dbReference type="Proteomes" id="UP000504627">
    <property type="component" value="Unplaced"/>
</dbReference>
<feature type="chain" id="PRO_5026928513" evidence="11">
    <location>
        <begin position="25"/>
        <end position="435"/>
    </location>
</feature>
<dbReference type="InterPro" id="IPR007110">
    <property type="entry name" value="Ig-like_dom"/>
</dbReference>
<protein>
    <submittedName>
        <fullName evidence="14">Cytotoxic and regulatory T-cell molecule</fullName>
    </submittedName>
</protein>
<dbReference type="GO" id="GO:0005102">
    <property type="term" value="F:signaling receptor binding"/>
    <property type="evidence" value="ECO:0007669"/>
    <property type="project" value="TreeGrafter"/>
</dbReference>
<evidence type="ECO:0000256" key="11">
    <source>
        <dbReference type="SAM" id="SignalP"/>
    </source>
</evidence>
<keyword evidence="13" id="KW-1185">Reference proteome</keyword>
<feature type="region of interest" description="Disordered" evidence="9">
    <location>
        <begin position="217"/>
        <end position="321"/>
    </location>
</feature>
<dbReference type="InterPro" id="IPR036179">
    <property type="entry name" value="Ig-like_dom_sf"/>
</dbReference>
<dbReference type="AlphaFoldDB" id="A0A6J2GNV9"/>
<evidence type="ECO:0000259" key="12">
    <source>
        <dbReference type="PROSITE" id="PS50835"/>
    </source>
</evidence>
<dbReference type="GO" id="GO:0008037">
    <property type="term" value="P:cell recognition"/>
    <property type="evidence" value="ECO:0007669"/>
    <property type="project" value="TreeGrafter"/>
</dbReference>
<keyword evidence="7" id="KW-1015">Disulfide bond</keyword>
<gene>
    <name evidence="14" type="primary">CRTAM</name>
</gene>
<dbReference type="PANTHER" id="PTHR47118:SF1">
    <property type="entry name" value="CYTOTOXIC AND REGULATORY T-CELL MOLECULE"/>
    <property type="match status" value="1"/>
</dbReference>
<dbReference type="GO" id="GO:0005886">
    <property type="term" value="C:plasma membrane"/>
    <property type="evidence" value="ECO:0007669"/>
    <property type="project" value="TreeGrafter"/>
</dbReference>
<evidence type="ECO:0000313" key="13">
    <source>
        <dbReference type="Proteomes" id="UP000504627"/>
    </source>
</evidence>
<evidence type="ECO:0000256" key="3">
    <source>
        <dbReference type="ARBA" id="ARBA00022729"/>
    </source>
</evidence>
<keyword evidence="3 11" id="KW-0732">Signal</keyword>
<feature type="transmembrane region" description="Helical" evidence="10">
    <location>
        <begin position="331"/>
        <end position="353"/>
    </location>
</feature>
<evidence type="ECO:0000256" key="4">
    <source>
        <dbReference type="ARBA" id="ARBA00022737"/>
    </source>
</evidence>
<dbReference type="InterPro" id="IPR053096">
    <property type="entry name" value="CRTAM"/>
</dbReference>
<keyword evidence="4" id="KW-0677">Repeat</keyword>
<reference evidence="14" key="1">
    <citation type="submission" date="2025-08" db="UniProtKB">
        <authorList>
            <consortium name="RefSeq"/>
        </authorList>
    </citation>
    <scope>IDENTIFICATION</scope>
    <source>
        <tissue evidence="14">Muscle</tissue>
    </source>
</reference>
<dbReference type="InterPro" id="IPR013783">
    <property type="entry name" value="Ig-like_fold"/>
</dbReference>
<evidence type="ECO:0000256" key="9">
    <source>
        <dbReference type="SAM" id="MobiDB-lite"/>
    </source>
</evidence>
<dbReference type="GO" id="GO:0002355">
    <property type="term" value="P:detection of tumor cell"/>
    <property type="evidence" value="ECO:0007669"/>
    <property type="project" value="TreeGrafter"/>
</dbReference>
<dbReference type="GeneID" id="113987887"/>
<dbReference type="RefSeq" id="XP_027576823.1">
    <property type="nucleotide sequence ID" value="XM_027721022.2"/>
</dbReference>
<evidence type="ECO:0000313" key="14">
    <source>
        <dbReference type="RefSeq" id="XP_027576823.1"/>
    </source>
</evidence>
<dbReference type="PROSITE" id="PS50835">
    <property type="entry name" value="IG_LIKE"/>
    <property type="match status" value="2"/>
</dbReference>
<evidence type="ECO:0000256" key="1">
    <source>
        <dbReference type="ARBA" id="ARBA00004167"/>
    </source>
</evidence>
<evidence type="ECO:0000256" key="6">
    <source>
        <dbReference type="ARBA" id="ARBA00023136"/>
    </source>
</evidence>
<evidence type="ECO:0000256" key="7">
    <source>
        <dbReference type="ARBA" id="ARBA00023157"/>
    </source>
</evidence>
<dbReference type="FunFam" id="2.60.40.10:FF:000013">
    <property type="entry name" value="cell adhesion molecule 1 isoform X1"/>
    <property type="match status" value="1"/>
</dbReference>
<feature type="signal peptide" evidence="11">
    <location>
        <begin position="1"/>
        <end position="24"/>
    </location>
</feature>
<feature type="domain" description="Ig-like" evidence="12">
    <location>
        <begin position="20"/>
        <end position="102"/>
    </location>
</feature>
<name>A0A6J2GNV9_9PASS</name>
<dbReference type="InParanoid" id="A0A6J2GNV9"/>
<feature type="compositionally biased region" description="Low complexity" evidence="9">
    <location>
        <begin position="233"/>
        <end position="245"/>
    </location>
</feature>
<dbReference type="Gene3D" id="2.60.40.10">
    <property type="entry name" value="Immunoglobulins"/>
    <property type="match status" value="2"/>
</dbReference>
<dbReference type="SMART" id="SM00409">
    <property type="entry name" value="IG"/>
    <property type="match status" value="1"/>
</dbReference>
<evidence type="ECO:0000256" key="5">
    <source>
        <dbReference type="ARBA" id="ARBA00022989"/>
    </source>
</evidence>
<keyword evidence="6 10" id="KW-0472">Membrane</keyword>
<sequence length="435" mass="47263">MTVTRVLHAVALLLVQGGFPGAGSETVTVKEGEDLTLHCTFSPPSAAPSSALQWLNPRGFTIFLNSQQVLRDKRYKLIHYSKDELSIQLSQVTVHDEGSYRCFYYGRPFQSKAQPVEVLAAPSNPVLEVSQDTERGITLSCYTQGCKPQPRVTWLLDNGMELPGDTKHELGSDGKKWSTTSTLRVLSYGPNATASCIIHHPALREEKLMASFHFQDLPRTGSKQPTSPPAAPESPAGSSSAPTPTQQSLPPDLTSDWPEGSAASSGDEELGGSSGYGDPNGSETASKGNVTTEELPRTEAPLPRENTTVTSTFTAEQDPKPKGIIKKEKDLLLPILVAALIFVLLIIVLLFMMKLKKAHGVWKRENDVSEQTLESYKSRSNEDSPGHEKNGQVANHKPNLQYVAEGYGETTLKNPSDKTTAISEKTFACGKETDV</sequence>
<comment type="subcellular location">
    <subcellularLocation>
        <location evidence="1">Membrane</location>
        <topology evidence="1">Single-pass membrane protein</topology>
    </subcellularLocation>
</comment>
<feature type="domain" description="Ig-like" evidence="12">
    <location>
        <begin position="115"/>
        <end position="210"/>
    </location>
</feature>
<evidence type="ECO:0000256" key="8">
    <source>
        <dbReference type="ARBA" id="ARBA00023319"/>
    </source>
</evidence>
<keyword evidence="5 10" id="KW-1133">Transmembrane helix</keyword>
<dbReference type="Pfam" id="PF08205">
    <property type="entry name" value="C2-set_2"/>
    <property type="match status" value="1"/>
</dbReference>
<feature type="compositionally biased region" description="Polar residues" evidence="9">
    <location>
        <begin position="305"/>
        <end position="315"/>
    </location>
</feature>
<feature type="compositionally biased region" description="Polar residues" evidence="9">
    <location>
        <begin position="281"/>
        <end position="292"/>
    </location>
</feature>
<dbReference type="InterPro" id="IPR003599">
    <property type="entry name" value="Ig_sub"/>
</dbReference>
<dbReference type="InterPro" id="IPR013106">
    <property type="entry name" value="Ig_V-set"/>
</dbReference>
<keyword evidence="8" id="KW-0393">Immunoglobulin domain</keyword>
<evidence type="ECO:0000256" key="10">
    <source>
        <dbReference type="SAM" id="Phobius"/>
    </source>
</evidence>
<organism evidence="13 14">
    <name type="scientific">Pipra filicauda</name>
    <name type="common">Wire-tailed manakin</name>
    <dbReference type="NCBI Taxonomy" id="649802"/>
    <lineage>
        <taxon>Eukaryota</taxon>
        <taxon>Metazoa</taxon>
        <taxon>Chordata</taxon>
        <taxon>Craniata</taxon>
        <taxon>Vertebrata</taxon>
        <taxon>Euteleostomi</taxon>
        <taxon>Archelosauria</taxon>
        <taxon>Archosauria</taxon>
        <taxon>Dinosauria</taxon>
        <taxon>Saurischia</taxon>
        <taxon>Theropoda</taxon>
        <taxon>Coelurosauria</taxon>
        <taxon>Aves</taxon>
        <taxon>Neognathae</taxon>
        <taxon>Neoaves</taxon>
        <taxon>Telluraves</taxon>
        <taxon>Australaves</taxon>
        <taxon>Passeriformes</taxon>
        <taxon>Pipridae</taxon>
        <taxon>Pipra</taxon>
    </lineage>
</organism>
<proteinExistence type="predicted"/>
<dbReference type="InterPro" id="IPR013162">
    <property type="entry name" value="CD80_C2-set"/>
</dbReference>
<dbReference type="SUPFAM" id="SSF48726">
    <property type="entry name" value="Immunoglobulin"/>
    <property type="match status" value="2"/>
</dbReference>
<accession>A0A6J2GNV9</accession>
<keyword evidence="2 10" id="KW-0812">Transmembrane</keyword>
<dbReference type="GO" id="GO:0002860">
    <property type="term" value="P:positive regulation of natural killer cell mediated cytotoxicity directed against tumor cell target"/>
    <property type="evidence" value="ECO:0007669"/>
    <property type="project" value="TreeGrafter"/>
</dbReference>
<dbReference type="Pfam" id="PF07686">
    <property type="entry name" value="V-set"/>
    <property type="match status" value="1"/>
</dbReference>
<dbReference type="PANTHER" id="PTHR47118">
    <property type="entry name" value="CYTOTOXIC AND REGULATORY T-CELL MOLECULE"/>
    <property type="match status" value="1"/>
</dbReference>
<evidence type="ECO:0000256" key="2">
    <source>
        <dbReference type="ARBA" id="ARBA00022692"/>
    </source>
</evidence>
<feature type="region of interest" description="Disordered" evidence="9">
    <location>
        <begin position="363"/>
        <end position="400"/>
    </location>
</feature>
<dbReference type="CTD" id="56253"/>
<feature type="compositionally biased region" description="Basic and acidic residues" evidence="9">
    <location>
        <begin position="376"/>
        <end position="390"/>
    </location>
</feature>